<evidence type="ECO:0000256" key="5">
    <source>
        <dbReference type="ARBA" id="ARBA00023235"/>
    </source>
</evidence>
<dbReference type="NCBIfam" id="TIGR00031">
    <property type="entry name" value="UDP-GALP_mutase"/>
    <property type="match status" value="1"/>
</dbReference>
<dbReference type="SUPFAM" id="SSF51971">
    <property type="entry name" value="Nucleotide-binding domain"/>
    <property type="match status" value="1"/>
</dbReference>
<evidence type="ECO:0000259" key="6">
    <source>
        <dbReference type="Pfam" id="PF03275"/>
    </source>
</evidence>
<dbReference type="EC" id="5.4.99.9" evidence="7"/>
<dbReference type="PANTHER" id="PTHR21197">
    <property type="entry name" value="UDP-GALACTOPYRANOSE MUTASE"/>
    <property type="match status" value="1"/>
</dbReference>
<organism evidence="7 8">
    <name type="scientific">Gluconobacter vitians</name>
    <dbReference type="NCBI Taxonomy" id="2728102"/>
    <lineage>
        <taxon>Bacteria</taxon>
        <taxon>Pseudomonadati</taxon>
        <taxon>Pseudomonadota</taxon>
        <taxon>Alphaproteobacteria</taxon>
        <taxon>Acetobacterales</taxon>
        <taxon>Acetobacteraceae</taxon>
        <taxon>Gluconobacter</taxon>
    </lineage>
</organism>
<feature type="domain" description="UDP-galactopyranose mutase C-terminal" evidence="6">
    <location>
        <begin position="147"/>
        <end position="347"/>
    </location>
</feature>
<evidence type="ECO:0000256" key="3">
    <source>
        <dbReference type="ARBA" id="ARBA00022630"/>
    </source>
</evidence>
<dbReference type="RefSeq" id="WP_194260808.1">
    <property type="nucleotide sequence ID" value="NZ_JABCQG010000030.1"/>
</dbReference>
<evidence type="ECO:0000313" key="7">
    <source>
        <dbReference type="EMBL" id="MBF0860294.1"/>
    </source>
</evidence>
<sequence>MTFCVVGAGFSGAVVARHLAERGHKVVVVDERLHVGGNCHTERDPETGIMVHKYGPHIFHTADERTWNYVQKFGTFIPYINRVKAISRAHVYTLPVNLLTINQFFGTTMGPKEAQAFIESKADKTIKEPQNFEEQALSMIGQDLYRAFFYGYTRKQWGLDPKELPASILKRLPLRFNYDDNYFNHPYQGMPRDGYTSIVKNILNVDGIDVRLGCSFEHVKEDFQHVFYTGPIDRYFNFSLGRLGYRTLDFERFLDDGDHQGTAVINYCQEDVPYTRVSEHKHFAPWEQDKFSKTVCFREYSRLADENDIPYYPIRLVNEKKLLGNYIELARAENKVSFMGRLGTYRYLDMDVTIKEALDACDVIDTALQASVFSLPNFFVDPS</sequence>
<name>A0ABR9YA24_9PROT</name>
<keyword evidence="5 7" id="KW-0413">Isomerase</keyword>
<reference evidence="7" key="2">
    <citation type="submission" date="2020-11" db="EMBL/GenBank/DDBJ databases">
        <title>Description of novel Gluconobacter species.</title>
        <authorList>
            <person name="Cleenwerck I."/>
            <person name="Cnockaert M."/>
            <person name="Borremans W."/>
            <person name="Wieme A.D."/>
            <person name="De Vuyst L."/>
            <person name="Vandamme P."/>
        </authorList>
    </citation>
    <scope>NUCLEOTIDE SEQUENCE</scope>
    <source>
        <strain evidence="7">LMG 31484</strain>
    </source>
</reference>
<dbReference type="EMBL" id="JABCQG010000030">
    <property type="protein sequence ID" value="MBF0860294.1"/>
    <property type="molecule type" value="Genomic_DNA"/>
</dbReference>
<accession>A0ABR9YA24</accession>
<proteinExistence type="inferred from homology"/>
<dbReference type="Proteomes" id="UP000623107">
    <property type="component" value="Unassembled WGS sequence"/>
</dbReference>
<comment type="caution">
    <text evidence="7">The sequence shown here is derived from an EMBL/GenBank/DDBJ whole genome shotgun (WGS) entry which is preliminary data.</text>
</comment>
<dbReference type="InterPro" id="IPR015899">
    <property type="entry name" value="UDP-GalPyranose_mutase_C"/>
</dbReference>
<protein>
    <submittedName>
        <fullName evidence="7">UDP-galactopyranose mutase</fullName>
        <ecNumber evidence="7">5.4.99.9</ecNumber>
    </submittedName>
</protein>
<comment type="similarity">
    <text evidence="2">Belongs to the UDP-galactopyranose/dTDP-fucopyranose mutase family.</text>
</comment>
<keyword evidence="4" id="KW-0274">FAD</keyword>
<dbReference type="Pfam" id="PF03275">
    <property type="entry name" value="GLF"/>
    <property type="match status" value="1"/>
</dbReference>
<evidence type="ECO:0000256" key="2">
    <source>
        <dbReference type="ARBA" id="ARBA00009321"/>
    </source>
</evidence>
<evidence type="ECO:0000256" key="4">
    <source>
        <dbReference type="ARBA" id="ARBA00022827"/>
    </source>
</evidence>
<dbReference type="SUPFAM" id="SSF54373">
    <property type="entry name" value="FAD-linked reductases, C-terminal domain"/>
    <property type="match status" value="1"/>
</dbReference>
<dbReference type="Pfam" id="PF13450">
    <property type="entry name" value="NAD_binding_8"/>
    <property type="match status" value="1"/>
</dbReference>
<dbReference type="PANTHER" id="PTHR21197:SF0">
    <property type="entry name" value="UDP-GALACTOPYRANOSE MUTASE"/>
    <property type="match status" value="1"/>
</dbReference>
<keyword evidence="3" id="KW-0285">Flavoprotein</keyword>
<evidence type="ECO:0000313" key="8">
    <source>
        <dbReference type="Proteomes" id="UP000623107"/>
    </source>
</evidence>
<evidence type="ECO:0000256" key="1">
    <source>
        <dbReference type="ARBA" id="ARBA00001974"/>
    </source>
</evidence>
<dbReference type="InterPro" id="IPR004379">
    <property type="entry name" value="UDP-GALP_mutase"/>
</dbReference>
<reference evidence="7" key="1">
    <citation type="submission" date="2020-04" db="EMBL/GenBank/DDBJ databases">
        <authorList>
            <person name="Sombolestani A."/>
        </authorList>
    </citation>
    <scope>NUCLEOTIDE SEQUENCE</scope>
    <source>
        <strain evidence="7">LMG 31484</strain>
    </source>
</reference>
<dbReference type="Gene3D" id="3.40.50.720">
    <property type="entry name" value="NAD(P)-binding Rossmann-like Domain"/>
    <property type="match status" value="3"/>
</dbReference>
<gene>
    <name evidence="7" type="primary">glf</name>
    <name evidence="7" type="ORF">HKD24_13955</name>
</gene>
<keyword evidence="8" id="KW-1185">Reference proteome</keyword>
<dbReference type="GO" id="GO:0008767">
    <property type="term" value="F:UDP-galactopyranose mutase activity"/>
    <property type="evidence" value="ECO:0007669"/>
    <property type="project" value="UniProtKB-EC"/>
</dbReference>
<comment type="cofactor">
    <cofactor evidence="1">
        <name>FAD</name>
        <dbReference type="ChEBI" id="CHEBI:57692"/>
    </cofactor>
</comment>